<dbReference type="InterPro" id="IPR011009">
    <property type="entry name" value="Kinase-like_dom_sf"/>
</dbReference>
<dbReference type="Pfam" id="PF02958">
    <property type="entry name" value="EcKL"/>
    <property type="match status" value="1"/>
</dbReference>
<evidence type="ECO:0000313" key="3">
    <source>
        <dbReference type="RefSeq" id="XP_023173998.2"/>
    </source>
</evidence>
<evidence type="ECO:0000313" key="2">
    <source>
        <dbReference type="Proteomes" id="UP000504633"/>
    </source>
</evidence>
<organism evidence="2 3">
    <name type="scientific">Drosophila hydei</name>
    <name type="common">Fruit fly</name>
    <dbReference type="NCBI Taxonomy" id="7224"/>
    <lineage>
        <taxon>Eukaryota</taxon>
        <taxon>Metazoa</taxon>
        <taxon>Ecdysozoa</taxon>
        <taxon>Arthropoda</taxon>
        <taxon>Hexapoda</taxon>
        <taxon>Insecta</taxon>
        <taxon>Pterygota</taxon>
        <taxon>Neoptera</taxon>
        <taxon>Endopterygota</taxon>
        <taxon>Diptera</taxon>
        <taxon>Brachycera</taxon>
        <taxon>Muscomorpha</taxon>
        <taxon>Ephydroidea</taxon>
        <taxon>Drosophilidae</taxon>
        <taxon>Drosophila</taxon>
    </lineage>
</organism>
<dbReference type="OMA" id="CCVDVMN"/>
<dbReference type="Proteomes" id="UP000504633">
    <property type="component" value="Unplaced"/>
</dbReference>
<gene>
    <name evidence="3" type="primary">LOC111601574</name>
</gene>
<dbReference type="PANTHER" id="PTHR11012">
    <property type="entry name" value="PROTEIN KINASE-LIKE DOMAIN-CONTAINING"/>
    <property type="match status" value="1"/>
</dbReference>
<proteinExistence type="predicted"/>
<accession>A0A6J1LZV6</accession>
<feature type="domain" description="CHK kinase-like" evidence="1">
    <location>
        <begin position="115"/>
        <end position="302"/>
    </location>
</feature>
<dbReference type="OrthoDB" id="6334212at2759"/>
<dbReference type="RefSeq" id="XP_023173998.2">
    <property type="nucleotide sequence ID" value="XM_023318230.2"/>
</dbReference>
<sequence>MLLTQAECAQILKNVLNATHEQWHLLDYRLERDTTAVGYLGDYYTLTLSYCTADTETAQVQQLFVKALPQLSDEPEKEAIFHKEAWLYDNLLTEMQKYSKVKWSAKCFYTRPDLLVLENIKLAGYRGAAEKLLNEVQLQQLLRSMAAFHASSLAYEQCQSFNIGRECSGRLQEITVASNIAWFTTGISAVLAVIKSLPQYQANKCIELRLAKIVERVYEQVSPSTKYRNVLCHRDLWTGNIFFPANQQDGAILVDYQTSRYTPPAIDLCFCLYLNLTSAERHRIESNCLNLYYNWLQQELLEFGLRSDELISKEELLQSYEEFRLFALVYSAVAATIIKVPPAFVTNEYKYVDRSAVILNYMSENAAFRDDMEKCCVEVIEIAMSNL</sequence>
<reference evidence="3" key="1">
    <citation type="submission" date="2025-08" db="UniProtKB">
        <authorList>
            <consortium name="RefSeq"/>
        </authorList>
    </citation>
    <scope>IDENTIFICATION</scope>
    <source>
        <strain evidence="3">15085-1641.00</strain>
        <tissue evidence="3">Whole body</tissue>
    </source>
</reference>
<dbReference type="SUPFAM" id="SSF56112">
    <property type="entry name" value="Protein kinase-like (PK-like)"/>
    <property type="match status" value="1"/>
</dbReference>
<keyword evidence="2" id="KW-1185">Reference proteome</keyword>
<dbReference type="Gene3D" id="3.90.1200.10">
    <property type="match status" value="1"/>
</dbReference>
<evidence type="ECO:0000259" key="1">
    <source>
        <dbReference type="SMART" id="SM00587"/>
    </source>
</evidence>
<dbReference type="AlphaFoldDB" id="A0A6J1LZV6"/>
<dbReference type="InterPro" id="IPR015897">
    <property type="entry name" value="CHK_kinase-like"/>
</dbReference>
<protein>
    <submittedName>
        <fullName evidence="3">Uncharacterized protein LOC111601574</fullName>
    </submittedName>
</protein>
<dbReference type="GeneID" id="111601574"/>
<dbReference type="SMART" id="SM00587">
    <property type="entry name" value="CHK"/>
    <property type="match status" value="1"/>
</dbReference>
<dbReference type="PANTHER" id="PTHR11012:SF59">
    <property type="entry name" value="CHK KINASE-LIKE DOMAIN-CONTAINING PROTEIN-RELATED"/>
    <property type="match status" value="1"/>
</dbReference>
<name>A0A6J1LZV6_DROHY</name>
<dbReference type="KEGG" id="dhe:111601574"/>
<dbReference type="InterPro" id="IPR004119">
    <property type="entry name" value="EcKL"/>
</dbReference>